<dbReference type="SUPFAM" id="SSF64438">
    <property type="entry name" value="CNF1/YfiH-like putative cysteine hydrolases"/>
    <property type="match status" value="1"/>
</dbReference>
<dbReference type="CDD" id="cd16352">
    <property type="entry name" value="CheD"/>
    <property type="match status" value="1"/>
</dbReference>
<gene>
    <name evidence="3" type="primary">cheD</name>
    <name evidence="4" type="ORF">SE16_04965</name>
</gene>
<comment type="similarity">
    <text evidence="3">Belongs to the CheD family.</text>
</comment>
<accession>A0A0N8GS93</accession>
<dbReference type="InterPro" id="IPR011324">
    <property type="entry name" value="Cytotoxic_necrot_fac-like_cat"/>
</dbReference>
<dbReference type="Gene3D" id="3.30.1330.200">
    <property type="match status" value="1"/>
</dbReference>
<dbReference type="AlphaFoldDB" id="A0A0N8GS93"/>
<dbReference type="PANTHER" id="PTHR35147">
    <property type="entry name" value="CHEMORECEPTOR GLUTAMINE DEAMIDASE CHED-RELATED"/>
    <property type="match status" value="1"/>
</dbReference>
<dbReference type="PROSITE" id="PS51257">
    <property type="entry name" value="PROKAR_LIPOPROTEIN"/>
    <property type="match status" value="1"/>
</dbReference>
<dbReference type="HAMAP" id="MF_01440">
    <property type="entry name" value="CheD"/>
    <property type="match status" value="1"/>
</dbReference>
<dbReference type="GO" id="GO:0006935">
    <property type="term" value="P:chemotaxis"/>
    <property type="evidence" value="ECO:0007669"/>
    <property type="project" value="UniProtKB-UniRule"/>
</dbReference>
<evidence type="ECO:0000256" key="1">
    <source>
        <dbReference type="ARBA" id="ARBA00022500"/>
    </source>
</evidence>
<dbReference type="InterPro" id="IPR038592">
    <property type="entry name" value="CheD-like_sf"/>
</dbReference>
<dbReference type="EMBL" id="LGKN01000004">
    <property type="protein sequence ID" value="KPL88658.1"/>
    <property type="molecule type" value="Genomic_DNA"/>
</dbReference>
<organism evidence="4 5">
    <name type="scientific">Ardenticatena maritima</name>
    <dbReference type="NCBI Taxonomy" id="872965"/>
    <lineage>
        <taxon>Bacteria</taxon>
        <taxon>Bacillati</taxon>
        <taxon>Chloroflexota</taxon>
        <taxon>Ardenticatenia</taxon>
        <taxon>Ardenticatenales</taxon>
        <taxon>Ardenticatenaceae</taxon>
        <taxon>Ardenticatena</taxon>
    </lineage>
</organism>
<comment type="caution">
    <text evidence="4">The sequence shown here is derived from an EMBL/GenBank/DDBJ whole genome shotgun (WGS) entry which is preliminary data.</text>
</comment>
<dbReference type="PANTHER" id="PTHR35147:SF1">
    <property type="entry name" value="CHEMORECEPTOR GLUTAMINE DEAMIDASE CHED-RELATED"/>
    <property type="match status" value="1"/>
</dbReference>
<evidence type="ECO:0000256" key="3">
    <source>
        <dbReference type="HAMAP-Rule" id="MF_01440"/>
    </source>
</evidence>
<sequence length="163" mass="17757">MVHVKIGEVAFAEAPDVVLASYGLGSCVAICLFMPKLKVGALMHALLPHPPSTLQDAHNPYKYVRLGIEALVNDFKARGISPRRLVAFIAGGANMLKSAPLDIPAMRVGERNVEMAHEVLSEMQIPIIAKDVGGQRGRSVVFDPSDGIVYVKTLEETRMHRLM</sequence>
<comment type="function">
    <text evidence="3">Probably deamidates glutamine residues to glutamate on methyl-accepting chemotaxis receptors (MCPs), playing an important role in chemotaxis.</text>
</comment>
<dbReference type="EC" id="3.5.1.44" evidence="3"/>
<evidence type="ECO:0000313" key="5">
    <source>
        <dbReference type="Proteomes" id="UP000050502"/>
    </source>
</evidence>
<protein>
    <recommendedName>
        <fullName evidence="3">Probable chemoreceptor glutamine deamidase CheD</fullName>
        <ecNumber evidence="3">3.5.1.44</ecNumber>
    </recommendedName>
</protein>
<dbReference type="Proteomes" id="UP000050502">
    <property type="component" value="Unassembled WGS sequence"/>
</dbReference>
<name>A0A0N8GS93_9CHLR</name>
<keyword evidence="1 3" id="KW-0145">Chemotaxis</keyword>
<proteinExistence type="inferred from homology"/>
<dbReference type="Pfam" id="PF03975">
    <property type="entry name" value="CheD"/>
    <property type="match status" value="1"/>
</dbReference>
<dbReference type="GO" id="GO:0050568">
    <property type="term" value="F:protein-glutamine glutaminase activity"/>
    <property type="evidence" value="ECO:0007669"/>
    <property type="project" value="UniProtKB-UniRule"/>
</dbReference>
<dbReference type="InterPro" id="IPR005659">
    <property type="entry name" value="Chemorcpt_Glu_NH3ase_CheD"/>
</dbReference>
<keyword evidence="2 3" id="KW-0378">Hydrolase</keyword>
<comment type="catalytic activity">
    <reaction evidence="3">
        <text>L-glutaminyl-[protein] + H2O = L-glutamyl-[protein] + NH4(+)</text>
        <dbReference type="Rhea" id="RHEA:16441"/>
        <dbReference type="Rhea" id="RHEA-COMP:10207"/>
        <dbReference type="Rhea" id="RHEA-COMP:10208"/>
        <dbReference type="ChEBI" id="CHEBI:15377"/>
        <dbReference type="ChEBI" id="CHEBI:28938"/>
        <dbReference type="ChEBI" id="CHEBI:29973"/>
        <dbReference type="ChEBI" id="CHEBI:30011"/>
        <dbReference type="EC" id="3.5.1.44"/>
    </reaction>
</comment>
<evidence type="ECO:0000313" key="4">
    <source>
        <dbReference type="EMBL" id="KPL88658.1"/>
    </source>
</evidence>
<evidence type="ECO:0000256" key="2">
    <source>
        <dbReference type="ARBA" id="ARBA00022801"/>
    </source>
</evidence>
<reference evidence="4 5" key="1">
    <citation type="submission" date="2015-07" db="EMBL/GenBank/DDBJ databases">
        <title>Whole genome sequence of Ardenticatena maritima DSM 23922.</title>
        <authorList>
            <person name="Hemp J."/>
            <person name="Ward L.M."/>
            <person name="Pace L.A."/>
            <person name="Fischer W.W."/>
        </authorList>
    </citation>
    <scope>NUCLEOTIDE SEQUENCE [LARGE SCALE GENOMIC DNA]</scope>
    <source>
        <strain evidence="4 5">110S</strain>
    </source>
</reference>